<comment type="caution">
    <text evidence="2">The sequence shown here is derived from an EMBL/GenBank/DDBJ whole genome shotgun (WGS) entry which is preliminary data.</text>
</comment>
<dbReference type="Gene3D" id="3.30.420.10">
    <property type="entry name" value="Ribonuclease H-like superfamily/Ribonuclease H"/>
    <property type="match status" value="1"/>
</dbReference>
<organism evidence="2 3">
    <name type="scientific">Pyrrhoderma noxium</name>
    <dbReference type="NCBI Taxonomy" id="2282107"/>
    <lineage>
        <taxon>Eukaryota</taxon>
        <taxon>Fungi</taxon>
        <taxon>Dikarya</taxon>
        <taxon>Basidiomycota</taxon>
        <taxon>Agaricomycotina</taxon>
        <taxon>Agaricomycetes</taxon>
        <taxon>Hymenochaetales</taxon>
        <taxon>Hymenochaetaceae</taxon>
        <taxon>Pyrrhoderma</taxon>
    </lineage>
</organism>
<dbReference type="InterPro" id="IPR012337">
    <property type="entry name" value="RNaseH-like_sf"/>
</dbReference>
<dbReference type="PROSITE" id="PS50879">
    <property type="entry name" value="RNASE_H_1"/>
    <property type="match status" value="1"/>
</dbReference>
<dbReference type="GO" id="GO:0004523">
    <property type="term" value="F:RNA-DNA hybrid ribonuclease activity"/>
    <property type="evidence" value="ECO:0007669"/>
    <property type="project" value="InterPro"/>
</dbReference>
<evidence type="ECO:0000313" key="3">
    <source>
        <dbReference type="Proteomes" id="UP000217199"/>
    </source>
</evidence>
<name>A0A286US27_9AGAM</name>
<dbReference type="EMBL" id="NBII01000002">
    <property type="protein sequence ID" value="PAV22275.1"/>
    <property type="molecule type" value="Genomic_DNA"/>
</dbReference>
<dbReference type="SUPFAM" id="SSF53098">
    <property type="entry name" value="Ribonuclease H-like"/>
    <property type="match status" value="1"/>
</dbReference>
<evidence type="ECO:0000313" key="2">
    <source>
        <dbReference type="EMBL" id="PAV22275.1"/>
    </source>
</evidence>
<keyword evidence="3" id="KW-1185">Reference proteome</keyword>
<keyword evidence="2" id="KW-0548">Nucleotidyltransferase</keyword>
<dbReference type="CDD" id="cd09276">
    <property type="entry name" value="Rnase_HI_RT_non_LTR"/>
    <property type="match status" value="1"/>
</dbReference>
<dbReference type="OrthoDB" id="3230070at2759"/>
<keyword evidence="2" id="KW-0808">Transferase</keyword>
<keyword evidence="2" id="KW-0695">RNA-directed DNA polymerase</keyword>
<gene>
    <name evidence="2" type="ORF">PNOK_0223200</name>
</gene>
<proteinExistence type="predicted"/>
<sequence>MRRDRHSPSSTAFDAELFAIHKALQMAQSRLSFSSSNSTRNINKVIIYTDSSSSLQLLSTNPSKFLHHPLYVKIFKLVTLLLTDFPTLAINLNWCPGHKGVIGNEEADLQAGKACASRIPTSTPITASFCSLVSTKDLLDNCTYYWEAYKEIPGGFSPGFQALFPPTLKVKSLYKELLNDRSLCSRFVRIATHHCFCGAYYKRFHIPEDFSCPCGTTRNQDVDHLLYHCPLINPSLIPINWSFPHTPWVDPLFSTKFGLKLLIPFLKSNSIGLKPPVHV</sequence>
<dbReference type="AlphaFoldDB" id="A0A286US27"/>
<dbReference type="GO" id="GO:0003964">
    <property type="term" value="F:RNA-directed DNA polymerase activity"/>
    <property type="evidence" value="ECO:0007669"/>
    <property type="project" value="UniProtKB-KW"/>
</dbReference>
<dbReference type="GO" id="GO:0003676">
    <property type="term" value="F:nucleic acid binding"/>
    <property type="evidence" value="ECO:0007669"/>
    <property type="project" value="InterPro"/>
</dbReference>
<feature type="domain" description="RNase H type-1" evidence="1">
    <location>
        <begin position="1"/>
        <end position="116"/>
    </location>
</feature>
<evidence type="ECO:0000259" key="1">
    <source>
        <dbReference type="PROSITE" id="PS50879"/>
    </source>
</evidence>
<reference evidence="2 3" key="1">
    <citation type="journal article" date="2017" name="Mol. Ecol.">
        <title>Comparative and population genomic landscape of Phellinus noxius: A hypervariable fungus causing root rot in trees.</title>
        <authorList>
            <person name="Chung C.L."/>
            <person name="Lee T.J."/>
            <person name="Akiba M."/>
            <person name="Lee H.H."/>
            <person name="Kuo T.H."/>
            <person name="Liu D."/>
            <person name="Ke H.M."/>
            <person name="Yokoi T."/>
            <person name="Roa M.B."/>
            <person name="Lu M.J."/>
            <person name="Chang Y.Y."/>
            <person name="Ann P.J."/>
            <person name="Tsai J.N."/>
            <person name="Chen C.Y."/>
            <person name="Tzean S.S."/>
            <person name="Ota Y."/>
            <person name="Hattori T."/>
            <person name="Sahashi N."/>
            <person name="Liou R.F."/>
            <person name="Kikuchi T."/>
            <person name="Tsai I.J."/>
        </authorList>
    </citation>
    <scope>NUCLEOTIDE SEQUENCE [LARGE SCALE GENOMIC DNA]</scope>
    <source>
        <strain evidence="2 3">FFPRI411160</strain>
    </source>
</reference>
<dbReference type="Pfam" id="PF00075">
    <property type="entry name" value="RNase_H"/>
    <property type="match status" value="1"/>
</dbReference>
<accession>A0A286US27</accession>
<protein>
    <submittedName>
        <fullName evidence="2">Reverse transcriptase from mobile element jockey</fullName>
    </submittedName>
</protein>
<dbReference type="InterPro" id="IPR002156">
    <property type="entry name" value="RNaseH_domain"/>
</dbReference>
<dbReference type="Proteomes" id="UP000217199">
    <property type="component" value="Unassembled WGS sequence"/>
</dbReference>
<dbReference type="InParanoid" id="A0A286US27"/>
<dbReference type="InterPro" id="IPR036397">
    <property type="entry name" value="RNaseH_sf"/>
</dbReference>